<keyword evidence="8" id="KW-0131">Cell cycle</keyword>
<organism evidence="10 11">
    <name type="scientific">Thlaspi arvense</name>
    <name type="common">Field penny-cress</name>
    <dbReference type="NCBI Taxonomy" id="13288"/>
    <lineage>
        <taxon>Eukaryota</taxon>
        <taxon>Viridiplantae</taxon>
        <taxon>Streptophyta</taxon>
        <taxon>Embryophyta</taxon>
        <taxon>Tracheophyta</taxon>
        <taxon>Spermatophyta</taxon>
        <taxon>Magnoliopsida</taxon>
        <taxon>eudicotyledons</taxon>
        <taxon>Gunneridae</taxon>
        <taxon>Pentapetalae</taxon>
        <taxon>rosids</taxon>
        <taxon>malvids</taxon>
        <taxon>Brassicales</taxon>
        <taxon>Brassicaceae</taxon>
        <taxon>Thlaspideae</taxon>
        <taxon>Thlaspi</taxon>
    </lineage>
</organism>
<protein>
    <recommendedName>
        <fullName evidence="12">Protein MIS12 homolog</fullName>
    </recommendedName>
</protein>
<keyword evidence="6" id="KW-0995">Kinetochore</keyword>
<evidence type="ECO:0000256" key="9">
    <source>
        <dbReference type="ARBA" id="ARBA00023328"/>
    </source>
</evidence>
<evidence type="ECO:0000256" key="3">
    <source>
        <dbReference type="ARBA" id="ARBA00022454"/>
    </source>
</evidence>
<evidence type="ECO:0000256" key="8">
    <source>
        <dbReference type="ARBA" id="ARBA00023306"/>
    </source>
</evidence>
<dbReference type="EMBL" id="OU466863">
    <property type="protein sequence ID" value="CAH2079491.1"/>
    <property type="molecule type" value="Genomic_DNA"/>
</dbReference>
<keyword evidence="7" id="KW-0175">Coiled coil</keyword>
<keyword evidence="11" id="KW-1185">Reference proteome</keyword>
<evidence type="ECO:0000256" key="1">
    <source>
        <dbReference type="ARBA" id="ARBA00004629"/>
    </source>
</evidence>
<reference evidence="10 11" key="1">
    <citation type="submission" date="2022-03" db="EMBL/GenBank/DDBJ databases">
        <authorList>
            <person name="Nunn A."/>
            <person name="Chopra R."/>
            <person name="Nunn A."/>
            <person name="Contreras Garrido A."/>
        </authorList>
    </citation>
    <scope>NUCLEOTIDE SEQUENCE [LARGE SCALE GENOMIC DNA]</scope>
</reference>
<evidence type="ECO:0000313" key="11">
    <source>
        <dbReference type="Proteomes" id="UP000836841"/>
    </source>
</evidence>
<evidence type="ECO:0000256" key="5">
    <source>
        <dbReference type="ARBA" id="ARBA00022776"/>
    </source>
</evidence>
<dbReference type="PANTHER" id="PTHR14527">
    <property type="entry name" value="PROTEIN MIS12 HOMOLOG"/>
    <property type="match status" value="1"/>
</dbReference>
<dbReference type="GO" id="GO:0051382">
    <property type="term" value="P:kinetochore assembly"/>
    <property type="evidence" value="ECO:0007669"/>
    <property type="project" value="TreeGrafter"/>
</dbReference>
<dbReference type="GO" id="GO:0000444">
    <property type="term" value="C:MIS12/MIND type complex"/>
    <property type="evidence" value="ECO:0007669"/>
    <property type="project" value="TreeGrafter"/>
</dbReference>
<dbReference type="Pfam" id="PF05859">
    <property type="entry name" value="Mis12"/>
    <property type="match status" value="1"/>
</dbReference>
<dbReference type="Proteomes" id="UP000836841">
    <property type="component" value="Chromosome 7"/>
</dbReference>
<evidence type="ECO:0000256" key="2">
    <source>
        <dbReference type="ARBA" id="ARBA00008643"/>
    </source>
</evidence>
<dbReference type="GO" id="GO:0005634">
    <property type="term" value="C:nucleus"/>
    <property type="evidence" value="ECO:0007669"/>
    <property type="project" value="InterPro"/>
</dbReference>
<proteinExistence type="inferred from homology"/>
<keyword evidence="4" id="KW-0132">Cell division</keyword>
<comment type="similarity">
    <text evidence="2">Belongs to the mis12 family.</text>
</comment>
<evidence type="ECO:0000256" key="6">
    <source>
        <dbReference type="ARBA" id="ARBA00022838"/>
    </source>
</evidence>
<dbReference type="InterPro" id="IPR008685">
    <property type="entry name" value="Centromere_Mis12"/>
</dbReference>
<keyword evidence="9" id="KW-0137">Centromere</keyword>
<evidence type="ECO:0000256" key="7">
    <source>
        <dbReference type="ARBA" id="ARBA00023054"/>
    </source>
</evidence>
<comment type="subcellular location">
    <subcellularLocation>
        <location evidence="1">Chromosome</location>
        <location evidence="1">Centromere</location>
        <location evidence="1">Kinetochore</location>
    </subcellularLocation>
</comment>
<dbReference type="GO" id="GO:0000070">
    <property type="term" value="P:mitotic sister chromatid segregation"/>
    <property type="evidence" value="ECO:0007669"/>
    <property type="project" value="TreeGrafter"/>
</dbReference>
<evidence type="ECO:0008006" key="12">
    <source>
        <dbReference type="Google" id="ProtNLM"/>
    </source>
</evidence>
<name>A0AAU9T5A6_THLAR</name>
<evidence type="ECO:0000313" key="10">
    <source>
        <dbReference type="EMBL" id="CAH2079491.1"/>
    </source>
</evidence>
<keyword evidence="5" id="KW-0498">Mitosis</keyword>
<gene>
    <name evidence="10" type="ORF">TAV2_LOCUS22871</name>
</gene>
<accession>A0AAU9T5A6</accession>
<feature type="non-terminal residue" evidence="10">
    <location>
        <position position="249"/>
    </location>
</feature>
<dbReference type="AlphaFoldDB" id="A0AAU9T5A6"/>
<dbReference type="GO" id="GO:0051301">
    <property type="term" value="P:cell division"/>
    <property type="evidence" value="ECO:0007669"/>
    <property type="project" value="UniProtKB-KW"/>
</dbReference>
<sequence>KSIGGRIMEGSKSEAVFDAMNLNPQLFINETINTVDDVFDEAFDFYSREASAFLRINEGSDKRSQELSNGIDRVRNMIQSILDKRLKIWEVYCVRYTFAVPEEFVLPESDESSVYSNQNIQDGSNDLELDAELDSLRHKLNLVGKRSVELNSELQALERTSVSNEQSARLVNEALQLYDESSVDDMFKEMAKVASELRAGIDKLKTRRMKAVDGAKGERLKNDGKYFSATNSDGKLEDLDKFLAELRKM</sequence>
<keyword evidence="3" id="KW-0158">Chromosome</keyword>
<dbReference type="PANTHER" id="PTHR14527:SF2">
    <property type="entry name" value="PROTEIN MIS12 HOMOLOG"/>
    <property type="match status" value="1"/>
</dbReference>
<evidence type="ECO:0000256" key="4">
    <source>
        <dbReference type="ARBA" id="ARBA00022618"/>
    </source>
</evidence>